<reference evidence="1 2" key="1">
    <citation type="submission" date="2018-10" db="EMBL/GenBank/DDBJ databases">
        <title>A high-quality apple genome assembly.</title>
        <authorList>
            <person name="Hu J."/>
        </authorList>
    </citation>
    <scope>NUCLEOTIDE SEQUENCE [LARGE SCALE GENOMIC DNA]</scope>
    <source>
        <strain evidence="2">cv. HFTH1</strain>
        <tissue evidence="1">Young leaf</tissue>
    </source>
</reference>
<keyword evidence="2" id="KW-1185">Reference proteome</keyword>
<comment type="caution">
    <text evidence="1">The sequence shown here is derived from an EMBL/GenBank/DDBJ whole genome shotgun (WGS) entry which is preliminary data.</text>
</comment>
<dbReference type="AlphaFoldDB" id="A0A498IAD4"/>
<dbReference type="EMBL" id="RDQH01000339">
    <property type="protein sequence ID" value="RXH78947.1"/>
    <property type="molecule type" value="Genomic_DNA"/>
</dbReference>
<gene>
    <name evidence="1" type="ORF">DVH24_034154</name>
</gene>
<proteinExistence type="predicted"/>
<name>A0A498IAD4_MALDO</name>
<protein>
    <submittedName>
        <fullName evidence="1">Uncharacterized protein</fullName>
    </submittedName>
</protein>
<organism evidence="1 2">
    <name type="scientific">Malus domestica</name>
    <name type="common">Apple</name>
    <name type="synonym">Pyrus malus</name>
    <dbReference type="NCBI Taxonomy" id="3750"/>
    <lineage>
        <taxon>Eukaryota</taxon>
        <taxon>Viridiplantae</taxon>
        <taxon>Streptophyta</taxon>
        <taxon>Embryophyta</taxon>
        <taxon>Tracheophyta</taxon>
        <taxon>Spermatophyta</taxon>
        <taxon>Magnoliopsida</taxon>
        <taxon>eudicotyledons</taxon>
        <taxon>Gunneridae</taxon>
        <taxon>Pentapetalae</taxon>
        <taxon>rosids</taxon>
        <taxon>fabids</taxon>
        <taxon>Rosales</taxon>
        <taxon>Rosaceae</taxon>
        <taxon>Amygdaloideae</taxon>
        <taxon>Maleae</taxon>
        <taxon>Malus</taxon>
    </lineage>
</organism>
<sequence>MLEILLSEFMENNLGELSNSKMDLSDLDRKLQEMSLLVEDYQSYITKLIIENENLKEVKGISPKQNSMDIVDESNFVECIILCLCSTNKVMVGTLKHITNQIEYHMKISDYFKYMKDSISRKLNENSICKHIMKGDKVQMLLYTLSHDDREFLMWLRQTYVEYPLKANSSWSQQFPNM</sequence>
<accession>A0A498IAD4</accession>
<evidence type="ECO:0000313" key="2">
    <source>
        <dbReference type="Proteomes" id="UP000290289"/>
    </source>
</evidence>
<dbReference type="Proteomes" id="UP000290289">
    <property type="component" value="Chromosome 13"/>
</dbReference>
<evidence type="ECO:0000313" key="1">
    <source>
        <dbReference type="EMBL" id="RXH78947.1"/>
    </source>
</evidence>